<keyword evidence="4 10" id="KW-0812">Transmembrane</keyword>
<feature type="transmembrane region" description="Helical" evidence="10">
    <location>
        <begin position="83"/>
        <end position="104"/>
    </location>
</feature>
<name>A0ABQ6R6C4_9STAP</name>
<proteinExistence type="inferred from homology"/>
<reference evidence="12 13" key="1">
    <citation type="submission" date="2019-09" db="EMBL/GenBank/DDBJ databases">
        <authorList>
            <person name="Mazhar S."/>
            <person name="Altermann E."/>
            <person name="Hill C."/>
            <person name="Mcauliffe O."/>
        </authorList>
    </citation>
    <scope>NUCLEOTIDE SEQUENCE [LARGE SCALE GENOMIC DNA]</scope>
    <source>
        <strain evidence="12 13">ATCC 51831</strain>
    </source>
</reference>
<protein>
    <recommendedName>
        <fullName evidence="7">Probable poly-beta-1,6-N-acetyl-D-glucosamine export protein</fullName>
    </recommendedName>
    <alternativeName>
        <fullName evidence="9">Biofilm polysaccharide intercellular adhesin export protein</fullName>
    </alternativeName>
    <alternativeName>
        <fullName evidence="8">Intercellular adhesion protein C</fullName>
    </alternativeName>
</protein>
<keyword evidence="13" id="KW-1185">Reference proteome</keyword>
<evidence type="ECO:0000256" key="9">
    <source>
        <dbReference type="ARBA" id="ARBA00042839"/>
    </source>
</evidence>
<dbReference type="Pfam" id="PF01757">
    <property type="entry name" value="Acyl_transf_3"/>
    <property type="match status" value="1"/>
</dbReference>
<evidence type="ECO:0000256" key="7">
    <source>
        <dbReference type="ARBA" id="ARBA00041028"/>
    </source>
</evidence>
<evidence type="ECO:0000313" key="12">
    <source>
        <dbReference type="EMBL" id="KAA1036580.1"/>
    </source>
</evidence>
<comment type="caution">
    <text evidence="12">The sequence shown here is derived from an EMBL/GenBank/DDBJ whole genome shotgun (WGS) entry which is preliminary data.</text>
</comment>
<evidence type="ECO:0000256" key="1">
    <source>
        <dbReference type="ARBA" id="ARBA00004651"/>
    </source>
</evidence>
<accession>A0ABQ6R6C4</accession>
<comment type="subcellular location">
    <subcellularLocation>
        <location evidence="1">Cell membrane</location>
        <topology evidence="1">Multi-pass membrane protein</topology>
    </subcellularLocation>
</comment>
<feature type="transmembrane region" description="Helical" evidence="10">
    <location>
        <begin position="252"/>
        <end position="269"/>
    </location>
</feature>
<comment type="similarity">
    <text evidence="2">Belongs to the acyltransferase 3 family.</text>
</comment>
<feature type="transmembrane region" description="Helical" evidence="10">
    <location>
        <begin position="49"/>
        <end position="71"/>
    </location>
</feature>
<evidence type="ECO:0000256" key="10">
    <source>
        <dbReference type="SAM" id="Phobius"/>
    </source>
</evidence>
<feature type="domain" description="Acyltransferase 3" evidence="11">
    <location>
        <begin position="14"/>
        <end position="329"/>
    </location>
</feature>
<gene>
    <name evidence="12" type="ORF">ERX35_010535</name>
</gene>
<feature type="transmembrane region" description="Helical" evidence="10">
    <location>
        <begin position="16"/>
        <end position="37"/>
    </location>
</feature>
<keyword evidence="12" id="KW-0012">Acyltransferase</keyword>
<evidence type="ECO:0000256" key="4">
    <source>
        <dbReference type="ARBA" id="ARBA00022692"/>
    </source>
</evidence>
<keyword evidence="6 10" id="KW-0472">Membrane</keyword>
<feature type="transmembrane region" description="Helical" evidence="10">
    <location>
        <begin position="281"/>
        <end position="302"/>
    </location>
</feature>
<evidence type="ECO:0000256" key="2">
    <source>
        <dbReference type="ARBA" id="ARBA00007400"/>
    </source>
</evidence>
<dbReference type="Proteomes" id="UP000295735">
    <property type="component" value="Unassembled WGS sequence"/>
</dbReference>
<dbReference type="PANTHER" id="PTHR40074">
    <property type="entry name" value="O-ACETYLTRANSFERASE WECH"/>
    <property type="match status" value="1"/>
</dbReference>
<sequence>MGGISMNIKTPKTELNYLRIIFCLIIITTHILTEYTLNYQPDDKQIKVIYWIRMAIIFGTPGFIMLSQLLVTMNYKAALPKNYLSSRFSFIVVPYLIIGLFYSLSESQANGHTYWHEFMFAVVSGNWHGYFVIVIVQFFLLNLIVYKYFPGLLGSKLAVVAAFAVNTAYLFAHNTIEPFRQFMAAYYPLSPDTFILGWISYYFIGSYIGLNYERFLTFVKEHTTVVIIMAIASYMLFIVIKQHDYWDVSSFNYATILFTACMFLLMLRVSTTMTSFMPKTAAQISAYSFFIYLFHPLILDAVYNYTSRFQEHTILFISTSIIIVLGCCIGVGTLLRDFPIFKYVIGKQPYKL</sequence>
<dbReference type="InterPro" id="IPR002656">
    <property type="entry name" value="Acyl_transf_3_dom"/>
</dbReference>
<dbReference type="GO" id="GO:0016746">
    <property type="term" value="F:acyltransferase activity"/>
    <property type="evidence" value="ECO:0007669"/>
    <property type="project" value="UniProtKB-KW"/>
</dbReference>
<evidence type="ECO:0000256" key="6">
    <source>
        <dbReference type="ARBA" id="ARBA00023136"/>
    </source>
</evidence>
<feature type="transmembrane region" description="Helical" evidence="10">
    <location>
        <begin position="157"/>
        <end position="173"/>
    </location>
</feature>
<feature type="transmembrane region" description="Helical" evidence="10">
    <location>
        <begin position="193"/>
        <end position="210"/>
    </location>
</feature>
<keyword evidence="5 10" id="KW-1133">Transmembrane helix</keyword>
<feature type="transmembrane region" description="Helical" evidence="10">
    <location>
        <begin position="314"/>
        <end position="335"/>
    </location>
</feature>
<dbReference type="EMBL" id="SCWC02000011">
    <property type="protein sequence ID" value="KAA1036580.1"/>
    <property type="molecule type" value="Genomic_DNA"/>
</dbReference>
<evidence type="ECO:0000313" key="13">
    <source>
        <dbReference type="Proteomes" id="UP000295735"/>
    </source>
</evidence>
<evidence type="ECO:0000256" key="5">
    <source>
        <dbReference type="ARBA" id="ARBA00022989"/>
    </source>
</evidence>
<feature type="transmembrane region" description="Helical" evidence="10">
    <location>
        <begin position="127"/>
        <end position="145"/>
    </location>
</feature>
<organism evidence="12 13">
    <name type="scientific">Macrococcus equipercicus</name>
    <dbReference type="NCBI Taxonomy" id="69967"/>
    <lineage>
        <taxon>Bacteria</taxon>
        <taxon>Bacillati</taxon>
        <taxon>Bacillota</taxon>
        <taxon>Bacilli</taxon>
        <taxon>Bacillales</taxon>
        <taxon>Staphylococcaceae</taxon>
        <taxon>Macrococcus</taxon>
    </lineage>
</organism>
<evidence type="ECO:0000256" key="3">
    <source>
        <dbReference type="ARBA" id="ARBA00022475"/>
    </source>
</evidence>
<evidence type="ECO:0000259" key="11">
    <source>
        <dbReference type="Pfam" id="PF01757"/>
    </source>
</evidence>
<evidence type="ECO:0000256" key="8">
    <source>
        <dbReference type="ARBA" id="ARBA00042402"/>
    </source>
</evidence>
<dbReference type="PANTHER" id="PTHR40074:SF2">
    <property type="entry name" value="O-ACETYLTRANSFERASE WECH"/>
    <property type="match status" value="1"/>
</dbReference>
<feature type="transmembrane region" description="Helical" evidence="10">
    <location>
        <begin position="222"/>
        <end position="240"/>
    </location>
</feature>
<keyword evidence="12" id="KW-0808">Transferase</keyword>
<keyword evidence="3" id="KW-1003">Cell membrane</keyword>